<dbReference type="EMBL" id="OCMU01000001">
    <property type="protein sequence ID" value="SOD16493.1"/>
    <property type="molecule type" value="Genomic_DNA"/>
</dbReference>
<evidence type="ECO:0000313" key="2">
    <source>
        <dbReference type="EMBL" id="SDT94419.1"/>
    </source>
</evidence>
<keyword evidence="1" id="KW-1133">Transmembrane helix</keyword>
<evidence type="ECO:0000313" key="6">
    <source>
        <dbReference type="Proteomes" id="UP000182882"/>
    </source>
</evidence>
<keyword evidence="6" id="KW-1185">Reference proteome</keyword>
<reference evidence="3 5" key="2">
    <citation type="submission" date="2016-10" db="EMBL/GenBank/DDBJ databases">
        <authorList>
            <person name="de Groot N.N."/>
        </authorList>
    </citation>
    <scope>NUCLEOTIDE SEQUENCE [LARGE SCALE GENOMIC DNA]</scope>
    <source>
        <strain evidence="2">Nm10</strain>
        <strain evidence="3 5">Nm9</strain>
    </source>
</reference>
<organism evidence="3 5">
    <name type="scientific">Nitrosomonas ureae</name>
    <dbReference type="NCBI Taxonomy" id="44577"/>
    <lineage>
        <taxon>Bacteria</taxon>
        <taxon>Pseudomonadati</taxon>
        <taxon>Pseudomonadota</taxon>
        <taxon>Betaproteobacteria</taxon>
        <taxon>Nitrosomonadales</taxon>
        <taxon>Nitrosomonadaceae</taxon>
        <taxon>Nitrosomonas</taxon>
    </lineage>
</organism>
<gene>
    <name evidence="2" type="ORF">SAMN05216406_11277</name>
    <name evidence="3" type="ORF">SAMN05421510_100388</name>
    <name evidence="4" type="ORF">SAMN06297164_0573</name>
</gene>
<keyword evidence="1" id="KW-0472">Membrane</keyword>
<protein>
    <submittedName>
        <fullName evidence="3">Uncharacterized protein</fullName>
    </submittedName>
</protein>
<feature type="transmembrane region" description="Helical" evidence="1">
    <location>
        <begin position="7"/>
        <end position="30"/>
    </location>
</feature>
<dbReference type="Proteomes" id="UP000219335">
    <property type="component" value="Unassembled WGS sequence"/>
</dbReference>
<evidence type="ECO:0000313" key="3">
    <source>
        <dbReference type="EMBL" id="SEP74820.1"/>
    </source>
</evidence>
<dbReference type="EMBL" id="FOFX01000003">
    <property type="protein sequence ID" value="SEP74820.1"/>
    <property type="molecule type" value="Genomic_DNA"/>
</dbReference>
<evidence type="ECO:0000313" key="4">
    <source>
        <dbReference type="EMBL" id="SOD16493.1"/>
    </source>
</evidence>
<sequence length="57" mass="6553">MIHNQIYMIILIVSAIILISQLPSIIAGYLLSDIVLALYVSYLIQTFFVRSVFTKEY</sequence>
<evidence type="ECO:0000313" key="5">
    <source>
        <dbReference type="Proteomes" id="UP000181998"/>
    </source>
</evidence>
<dbReference type="EMBL" id="FNLN01000012">
    <property type="protein sequence ID" value="SDT94419.1"/>
    <property type="molecule type" value="Genomic_DNA"/>
</dbReference>
<reference evidence="4 7" key="3">
    <citation type="submission" date="2017-09" db="EMBL/GenBank/DDBJ databases">
        <authorList>
            <person name="Ehlers B."/>
            <person name="Leendertz F.H."/>
        </authorList>
    </citation>
    <scope>NUCLEOTIDE SEQUENCE [LARGE SCALE GENOMIC DNA]</scope>
    <source>
        <strain evidence="4 7">Nm42</strain>
    </source>
</reference>
<evidence type="ECO:0000313" key="7">
    <source>
        <dbReference type="Proteomes" id="UP000219335"/>
    </source>
</evidence>
<dbReference type="AlphaFoldDB" id="A0A1H9ADT7"/>
<accession>A0A1H9ADT7</accession>
<keyword evidence="1" id="KW-0812">Transmembrane</keyword>
<reference evidence="6" key="1">
    <citation type="submission" date="2016-10" db="EMBL/GenBank/DDBJ databases">
        <authorList>
            <person name="Varghese N."/>
            <person name="Submissions S."/>
        </authorList>
    </citation>
    <scope>NUCLEOTIDE SEQUENCE [LARGE SCALE GENOMIC DNA]</scope>
    <source>
        <strain evidence="6">Nm10</strain>
    </source>
</reference>
<name>A0A1H9ADT7_9PROT</name>
<dbReference type="Proteomes" id="UP000181998">
    <property type="component" value="Unassembled WGS sequence"/>
</dbReference>
<evidence type="ECO:0000256" key="1">
    <source>
        <dbReference type="SAM" id="Phobius"/>
    </source>
</evidence>
<proteinExistence type="predicted"/>
<dbReference type="Proteomes" id="UP000182882">
    <property type="component" value="Unassembled WGS sequence"/>
</dbReference>
<feature type="transmembrane region" description="Helical" evidence="1">
    <location>
        <begin position="36"/>
        <end position="53"/>
    </location>
</feature>